<protein>
    <submittedName>
        <fullName evidence="2">Dihydropyrimidine dehydrogenase</fullName>
    </submittedName>
    <submittedName>
        <fullName evidence="3">TIM-barrel protein</fullName>
    </submittedName>
</protein>
<dbReference type="Proteomes" id="UP000282007">
    <property type="component" value="Chromosome"/>
</dbReference>
<feature type="domain" description="DUS-like FMN-binding" evidence="1">
    <location>
        <begin position="86"/>
        <end position="229"/>
    </location>
</feature>
<dbReference type="AlphaFoldDB" id="A0A3M0E239"/>
<dbReference type="KEGG" id="haer:DU502_10725"/>
<dbReference type="SUPFAM" id="SSF51395">
    <property type="entry name" value="FMN-linked oxidoreductases"/>
    <property type="match status" value="1"/>
</dbReference>
<dbReference type="Proteomes" id="UP000277326">
    <property type="component" value="Unassembled WGS sequence"/>
</dbReference>
<dbReference type="Gene3D" id="3.20.20.70">
    <property type="entry name" value="Aldolase class I"/>
    <property type="match status" value="1"/>
</dbReference>
<evidence type="ECO:0000259" key="1">
    <source>
        <dbReference type="Pfam" id="PF01207"/>
    </source>
</evidence>
<reference evidence="3" key="3">
    <citation type="submission" date="2018-10" db="EMBL/GenBank/DDBJ databases">
        <authorList>
            <person name="Whitman W."/>
            <person name="Huntemann M."/>
            <person name="Clum A."/>
            <person name="Pillay M."/>
            <person name="Palaniappan K."/>
            <person name="Varghese N."/>
            <person name="Mikhailova N."/>
            <person name="Stamatis D."/>
            <person name="Reddy T."/>
            <person name="Daum C."/>
            <person name="Shapiro N."/>
            <person name="Ivanova N."/>
            <person name="Kyrpides N."/>
            <person name="Woyke T."/>
        </authorList>
    </citation>
    <scope>NUCLEOTIDE SEQUENCE</scope>
    <source>
        <strain evidence="3">CGMCC 1.10124</strain>
    </source>
</reference>
<proteinExistence type="predicted"/>
<dbReference type="PANTHER" id="PTHR11082:SF36">
    <property type="entry name" value="DUS-LIKE FMN-BINDING DOMAIN-CONTAINING PROTEIN"/>
    <property type="match status" value="1"/>
</dbReference>
<organism evidence="3 4">
    <name type="scientific">Haloplanus aerogenes</name>
    <dbReference type="NCBI Taxonomy" id="660522"/>
    <lineage>
        <taxon>Archaea</taxon>
        <taxon>Methanobacteriati</taxon>
        <taxon>Methanobacteriota</taxon>
        <taxon>Stenosarchaea group</taxon>
        <taxon>Halobacteria</taxon>
        <taxon>Halobacteriales</taxon>
        <taxon>Haloferacaceae</taxon>
        <taxon>Haloplanus</taxon>
    </lineage>
</organism>
<accession>A0A3M0E239</accession>
<evidence type="ECO:0000313" key="3">
    <source>
        <dbReference type="EMBL" id="RMB25563.1"/>
    </source>
</evidence>
<dbReference type="Pfam" id="PF01207">
    <property type="entry name" value="Dus"/>
    <property type="match status" value="1"/>
</dbReference>
<evidence type="ECO:0000313" key="4">
    <source>
        <dbReference type="Proteomes" id="UP000277326"/>
    </source>
</evidence>
<reference evidence="3 4" key="1">
    <citation type="journal article" date="2015" name="Stand. Genomic Sci.">
        <title>Genomic Encyclopedia of Bacterial and Archaeal Type Strains, Phase III: the genomes of soil and plant-associated and newly described type strains.</title>
        <authorList>
            <person name="Whitman W.B."/>
            <person name="Woyke T."/>
            <person name="Klenk H.P."/>
            <person name="Zhou Y."/>
            <person name="Lilburn T.G."/>
            <person name="Beck B.J."/>
            <person name="De Vos P."/>
            <person name="Vandamme P."/>
            <person name="Eisen J.A."/>
            <person name="Garrity G."/>
            <person name="Hugenholtz P."/>
            <person name="Kyrpides N.C."/>
        </authorList>
    </citation>
    <scope>NUCLEOTIDE SEQUENCE [LARGE SCALE GENOMIC DNA]</scope>
    <source>
        <strain evidence="3 4">CGMCC 1.10124</strain>
    </source>
</reference>
<dbReference type="EMBL" id="CP034145">
    <property type="protein sequence ID" value="AZH25820.1"/>
    <property type="molecule type" value="Genomic_DNA"/>
</dbReference>
<dbReference type="InterPro" id="IPR035587">
    <property type="entry name" value="DUS-like_FMN-bd"/>
</dbReference>
<gene>
    <name evidence="3" type="ORF">ATH50_0660</name>
    <name evidence="2" type="ORF">DU502_10725</name>
</gene>
<dbReference type="EMBL" id="REFS01000001">
    <property type="protein sequence ID" value="RMB25563.1"/>
    <property type="molecule type" value="Genomic_DNA"/>
</dbReference>
<keyword evidence="5" id="KW-1185">Reference proteome</keyword>
<dbReference type="PANTHER" id="PTHR11082">
    <property type="entry name" value="TRNA-DIHYDROURIDINE SYNTHASE"/>
    <property type="match status" value="1"/>
</dbReference>
<dbReference type="GeneID" id="38471765"/>
<evidence type="ECO:0000313" key="5">
    <source>
        <dbReference type="Proteomes" id="UP000282007"/>
    </source>
</evidence>
<evidence type="ECO:0000313" key="2">
    <source>
        <dbReference type="EMBL" id="AZH25820.1"/>
    </source>
</evidence>
<dbReference type="RefSeq" id="WP_121919354.1">
    <property type="nucleotide sequence ID" value="NZ_CP034145.1"/>
</dbReference>
<dbReference type="InterPro" id="IPR013785">
    <property type="entry name" value="Aldolase_TIM"/>
</dbReference>
<sequence>MLALASLSGASDADWARAGAAHADLALLGGIALDADARAAARDLVARGRDEFLPTDPLAFVDAQLAALDDAPISAGMNVRSATRDPIREAAAVCADHGAVLEINAHCRQDELCAVGCGETLLRDTDRLVDYVAAAHDAGATVSVKVRAEVEGVDLPATARAIADAGADAIHVDAMDSEPVVADVVAAAPDLFCLANNGVRDRATAWEYLAYGADGVSVGRPSDDPDVLRRVARAVADWERRRGDGERVDIDGEVPG</sequence>
<reference evidence="2 5" key="2">
    <citation type="submission" date="2018-07" db="EMBL/GenBank/DDBJ databases">
        <title>Genome sequences of Haloplanus aerogenes JCM 16430T.</title>
        <authorList>
            <person name="Kim Y.B."/>
            <person name="Roh S.W."/>
        </authorList>
    </citation>
    <scope>NUCLEOTIDE SEQUENCE [LARGE SCALE GENOMIC DNA]</scope>
    <source>
        <strain evidence="2 5">JCM 16430</strain>
    </source>
</reference>
<dbReference type="OrthoDB" id="145053at2157"/>
<name>A0A3M0E239_9EURY</name>